<accession>A0ABR7KYL9</accession>
<organism evidence="1 2">
    <name type="scientific">Pedobacter fastidiosus</name>
    <dbReference type="NCBI Taxonomy" id="2765361"/>
    <lineage>
        <taxon>Bacteria</taxon>
        <taxon>Pseudomonadati</taxon>
        <taxon>Bacteroidota</taxon>
        <taxon>Sphingobacteriia</taxon>
        <taxon>Sphingobacteriales</taxon>
        <taxon>Sphingobacteriaceae</taxon>
        <taxon>Pedobacter</taxon>
    </lineage>
</organism>
<name>A0ABR7KYL9_9SPHI</name>
<dbReference type="RefSeq" id="WP_187073326.1">
    <property type="nucleotide sequence ID" value="NZ_JACRYL010000029.1"/>
</dbReference>
<dbReference type="SUPFAM" id="SSF49265">
    <property type="entry name" value="Fibronectin type III"/>
    <property type="match status" value="2"/>
</dbReference>
<protein>
    <recommendedName>
        <fullName evidence="3">Fibronectin type 3 domain-containing protein</fullName>
    </recommendedName>
</protein>
<dbReference type="EMBL" id="JACRYL010000029">
    <property type="protein sequence ID" value="MBC6112910.1"/>
    <property type="molecule type" value="Genomic_DNA"/>
</dbReference>
<evidence type="ECO:0000313" key="2">
    <source>
        <dbReference type="Proteomes" id="UP000652755"/>
    </source>
</evidence>
<gene>
    <name evidence="1" type="ORF">H7U22_21010</name>
</gene>
<keyword evidence="2" id="KW-1185">Reference proteome</keyword>
<dbReference type="InterPro" id="IPR013783">
    <property type="entry name" value="Ig-like_fold"/>
</dbReference>
<evidence type="ECO:0000313" key="1">
    <source>
        <dbReference type="EMBL" id="MBC6112910.1"/>
    </source>
</evidence>
<dbReference type="Proteomes" id="UP000652755">
    <property type="component" value="Unassembled WGS sequence"/>
</dbReference>
<evidence type="ECO:0008006" key="3">
    <source>
        <dbReference type="Google" id="ProtNLM"/>
    </source>
</evidence>
<comment type="caution">
    <text evidence="1">The sequence shown here is derived from an EMBL/GenBank/DDBJ whole genome shotgun (WGS) entry which is preliminary data.</text>
</comment>
<sequence>MIPSIKIGLSKLLFQFSLLIFLFSAFSLKAQQKVKTIKIAVLSRPAKDSIMLRWAPASAQAWHSLNKTGYQIKRFTITRNGKLLPKPESILLTPVALKPWPMDSWKTMVDQENKYGSIAAQALYGESFEVSQDNKGGISQMINRARENESRFSFALFSADQDYHVAKAMGLAYVDKNVKQNEKYLYRIYPAVTDKMVRIDTGFVFTGFSDFSPLPKPYDVKVEPQKKGATISWNQEVTKGIYTTFMVERSEDGGKNFVPISDEPVVNTEDDGKVRRRALTADTLSTLNHKIFYRVKGISPFGETGPVSDTISVITDHQLEASPVMEKADVIGKTVKVSWKMPEQPAFILGYDLERSNNVEKGFKKINQKIISSSTFEYIDDQPLGSNYYRIRAYGQEGISKVSYGIFAQLIDSIPPAPPIELKGTIDKTGLVKLSWKANSEKDLAGYRVYRGNVIDGEFSQITRKAVKINAFTDTIELKTLTKSVFYKLVAVDKRYNPSEFSQPLKLKRPDIVPPMPPSLYEVKNQTDGIYLAWYISSSNDVVAHEVYRTPKGEENWKPIASFKDTTHTFNDATAELKQTYVYKIRAVDDSNLTSDSKPFTAKRLDLGLKPAIINMKATADRENLAVVIKWAYNIPKVDSYLIYKAEQGKPLRLYKTLNPATTLQKDKSNQFIDTQLLINTIYIYRIKAVFVDGNESPFSKEILINY</sequence>
<dbReference type="Gene3D" id="2.60.40.10">
    <property type="entry name" value="Immunoglobulins"/>
    <property type="match status" value="5"/>
</dbReference>
<proteinExistence type="predicted"/>
<reference evidence="1 2" key="1">
    <citation type="submission" date="2020-08" db="EMBL/GenBank/DDBJ databases">
        <authorList>
            <person name="Sun Q."/>
            <person name="Inoue M."/>
        </authorList>
    </citation>
    <scope>NUCLEOTIDE SEQUENCE [LARGE SCALE GENOMIC DNA]</scope>
    <source>
        <strain evidence="1 2">CCM 8938</strain>
    </source>
</reference>
<dbReference type="InterPro" id="IPR036116">
    <property type="entry name" value="FN3_sf"/>
</dbReference>